<evidence type="ECO:0000256" key="4">
    <source>
        <dbReference type="ARBA" id="ARBA00022737"/>
    </source>
</evidence>
<dbReference type="GO" id="GO:0071011">
    <property type="term" value="C:precatalytic spliceosome"/>
    <property type="evidence" value="ECO:0007669"/>
    <property type="project" value="TreeGrafter"/>
</dbReference>
<name>A0A9J5ZY26_SOLCO</name>
<dbReference type="GO" id="GO:0071007">
    <property type="term" value="C:U2-type catalytic step 2 spliceosome"/>
    <property type="evidence" value="ECO:0007669"/>
    <property type="project" value="TreeGrafter"/>
</dbReference>
<reference evidence="7 8" key="1">
    <citation type="submission" date="2020-09" db="EMBL/GenBank/DDBJ databases">
        <title>De no assembly of potato wild relative species, Solanum commersonii.</title>
        <authorList>
            <person name="Cho K."/>
        </authorList>
    </citation>
    <scope>NUCLEOTIDE SEQUENCE [LARGE SCALE GENOMIC DNA]</scope>
    <source>
        <strain evidence="7">LZ3.2</strain>
        <tissue evidence="7">Leaf</tissue>
    </source>
</reference>
<sequence>MIREVYERAIANVPPAEEKRYSQRYIYLWISYALYEEPDMFTGSFEIWQLRLNEALLLLGEAIGRAPKDKIFKKYIEIKLHLGNIDRCKKLYEKYLEWSLENCYVWSKFAEL</sequence>
<evidence type="ECO:0000256" key="1">
    <source>
        <dbReference type="ARBA" id="ARBA00004123"/>
    </source>
</evidence>
<evidence type="ECO:0000256" key="5">
    <source>
        <dbReference type="ARBA" id="ARBA00023187"/>
    </source>
</evidence>
<comment type="caution">
    <text evidence="7">The sequence shown here is derived from an EMBL/GenBank/DDBJ whole genome shotgun (WGS) entry which is preliminary data.</text>
</comment>
<evidence type="ECO:0000256" key="3">
    <source>
        <dbReference type="ARBA" id="ARBA00022664"/>
    </source>
</evidence>
<dbReference type="Proteomes" id="UP000824120">
    <property type="component" value="Chromosome 3"/>
</dbReference>
<keyword evidence="4" id="KW-0677">Repeat</keyword>
<dbReference type="InterPro" id="IPR045075">
    <property type="entry name" value="Syf1-like"/>
</dbReference>
<comment type="subcellular location">
    <subcellularLocation>
        <location evidence="1">Nucleus</location>
    </subcellularLocation>
</comment>
<keyword evidence="6" id="KW-0539">Nucleus</keyword>
<keyword evidence="5" id="KW-0508">mRNA splicing</keyword>
<dbReference type="OrthoDB" id="541719at2759"/>
<dbReference type="PANTHER" id="PTHR11246">
    <property type="entry name" value="PRE-MRNA SPLICING FACTOR"/>
    <property type="match status" value="1"/>
</dbReference>
<dbReference type="AlphaFoldDB" id="A0A9J5ZY26"/>
<dbReference type="EMBL" id="JACXVP010000003">
    <property type="protein sequence ID" value="KAG5617144.1"/>
    <property type="molecule type" value="Genomic_DNA"/>
</dbReference>
<evidence type="ECO:0000256" key="2">
    <source>
        <dbReference type="ARBA" id="ARBA00008644"/>
    </source>
</evidence>
<organism evidence="7 8">
    <name type="scientific">Solanum commersonii</name>
    <name type="common">Commerson's wild potato</name>
    <name type="synonym">Commerson's nightshade</name>
    <dbReference type="NCBI Taxonomy" id="4109"/>
    <lineage>
        <taxon>Eukaryota</taxon>
        <taxon>Viridiplantae</taxon>
        <taxon>Streptophyta</taxon>
        <taxon>Embryophyta</taxon>
        <taxon>Tracheophyta</taxon>
        <taxon>Spermatophyta</taxon>
        <taxon>Magnoliopsida</taxon>
        <taxon>eudicotyledons</taxon>
        <taxon>Gunneridae</taxon>
        <taxon>Pentapetalae</taxon>
        <taxon>asterids</taxon>
        <taxon>lamiids</taxon>
        <taxon>Solanales</taxon>
        <taxon>Solanaceae</taxon>
        <taxon>Solanoideae</taxon>
        <taxon>Solaneae</taxon>
        <taxon>Solanum</taxon>
    </lineage>
</organism>
<dbReference type="SUPFAM" id="SSF48452">
    <property type="entry name" value="TPR-like"/>
    <property type="match status" value="1"/>
</dbReference>
<evidence type="ECO:0008006" key="9">
    <source>
        <dbReference type="Google" id="ProtNLM"/>
    </source>
</evidence>
<accession>A0A9J5ZY26</accession>
<dbReference type="GO" id="GO:0000974">
    <property type="term" value="C:Prp19 complex"/>
    <property type="evidence" value="ECO:0007669"/>
    <property type="project" value="TreeGrafter"/>
</dbReference>
<dbReference type="GO" id="GO:0071014">
    <property type="term" value="C:post-mRNA release spliceosomal complex"/>
    <property type="evidence" value="ECO:0007669"/>
    <property type="project" value="TreeGrafter"/>
</dbReference>
<evidence type="ECO:0000313" key="8">
    <source>
        <dbReference type="Proteomes" id="UP000824120"/>
    </source>
</evidence>
<dbReference type="InterPro" id="IPR011990">
    <property type="entry name" value="TPR-like_helical_dom_sf"/>
</dbReference>
<proteinExistence type="inferred from homology"/>
<protein>
    <recommendedName>
        <fullName evidence="9">Crooked neck protein</fullName>
    </recommendedName>
</protein>
<keyword evidence="8" id="KW-1185">Reference proteome</keyword>
<dbReference type="Gene3D" id="1.25.40.10">
    <property type="entry name" value="Tetratricopeptide repeat domain"/>
    <property type="match status" value="1"/>
</dbReference>
<gene>
    <name evidence="7" type="ORF">H5410_016968</name>
</gene>
<evidence type="ECO:0000256" key="6">
    <source>
        <dbReference type="ARBA" id="ARBA00023242"/>
    </source>
</evidence>
<keyword evidence="3" id="KW-0507">mRNA processing</keyword>
<dbReference type="PANTHER" id="PTHR11246:SF3">
    <property type="entry name" value="CROOKED NECK-LIKE PROTEIN 1"/>
    <property type="match status" value="1"/>
</dbReference>
<evidence type="ECO:0000313" key="7">
    <source>
        <dbReference type="EMBL" id="KAG5617144.1"/>
    </source>
</evidence>
<comment type="similarity">
    <text evidence="2">Belongs to the crooked-neck family.</text>
</comment>
<dbReference type="GO" id="GO:0000245">
    <property type="term" value="P:spliceosomal complex assembly"/>
    <property type="evidence" value="ECO:0007669"/>
    <property type="project" value="TreeGrafter"/>
</dbReference>